<name>A0A0U5AXP8_9BACT</name>
<comment type="pathway">
    <text evidence="10">Cell wall biogenesis; peptidoglycan biosynthesis.</text>
</comment>
<evidence type="ECO:0000256" key="5">
    <source>
        <dbReference type="ARBA" id="ARBA00022984"/>
    </source>
</evidence>
<dbReference type="KEGG" id="cthi:THC_1040"/>
<dbReference type="GO" id="GO:0034204">
    <property type="term" value="P:lipid translocation"/>
    <property type="evidence" value="ECO:0007669"/>
    <property type="project" value="TreeGrafter"/>
</dbReference>
<evidence type="ECO:0000256" key="3">
    <source>
        <dbReference type="ARBA" id="ARBA00022692"/>
    </source>
</evidence>
<dbReference type="PANTHER" id="PTHR47019:SF1">
    <property type="entry name" value="LIPID II FLIPPASE MURJ"/>
    <property type="match status" value="1"/>
</dbReference>
<accession>A0A0U5AXP8</accession>
<dbReference type="RefSeq" id="WP_068514312.1">
    <property type="nucleotide sequence ID" value="NZ_AP014945.1"/>
</dbReference>
<dbReference type="GO" id="GO:0008360">
    <property type="term" value="P:regulation of cell shape"/>
    <property type="evidence" value="ECO:0007669"/>
    <property type="project" value="UniProtKB-UniRule"/>
</dbReference>
<keyword evidence="3 10" id="KW-0812">Transmembrane</keyword>
<keyword evidence="4 10" id="KW-0133">Cell shape</keyword>
<dbReference type="GO" id="GO:0071555">
    <property type="term" value="P:cell wall organization"/>
    <property type="evidence" value="ECO:0007669"/>
    <property type="project" value="UniProtKB-UniRule"/>
</dbReference>
<dbReference type="UniPathway" id="UPA00219"/>
<dbReference type="GO" id="GO:0005886">
    <property type="term" value="C:plasma membrane"/>
    <property type="evidence" value="ECO:0007669"/>
    <property type="project" value="UniProtKB-SubCell"/>
</dbReference>
<dbReference type="Proteomes" id="UP000068196">
    <property type="component" value="Chromosome"/>
</dbReference>
<evidence type="ECO:0000256" key="8">
    <source>
        <dbReference type="ARBA" id="ARBA00060041"/>
    </source>
</evidence>
<keyword evidence="10 11" id="KW-0813">Transport</keyword>
<feature type="transmembrane region" description="Helical" evidence="10">
    <location>
        <begin position="419"/>
        <end position="441"/>
    </location>
</feature>
<dbReference type="PRINTS" id="PR01806">
    <property type="entry name" value="VIRFACTRMVIN"/>
</dbReference>
<dbReference type="HAMAP" id="MF_02078">
    <property type="entry name" value="MurJ_MviN"/>
    <property type="match status" value="1"/>
</dbReference>
<evidence type="ECO:0000256" key="2">
    <source>
        <dbReference type="ARBA" id="ARBA00022475"/>
    </source>
</evidence>
<feature type="transmembrane region" description="Helical" evidence="10">
    <location>
        <begin position="364"/>
        <end position="385"/>
    </location>
</feature>
<organism evidence="12 13">
    <name type="scientific">Caldimicrobium thiodismutans</name>
    <dbReference type="NCBI Taxonomy" id="1653476"/>
    <lineage>
        <taxon>Bacteria</taxon>
        <taxon>Pseudomonadati</taxon>
        <taxon>Thermodesulfobacteriota</taxon>
        <taxon>Thermodesulfobacteria</taxon>
        <taxon>Thermodesulfobacteriales</taxon>
        <taxon>Thermodesulfobacteriaceae</taxon>
        <taxon>Caldimicrobium</taxon>
    </lineage>
</organism>
<feature type="transmembrane region" description="Helical" evidence="10">
    <location>
        <begin position="237"/>
        <end position="263"/>
    </location>
</feature>
<feature type="transmembrane region" description="Helical" evidence="10">
    <location>
        <begin position="317"/>
        <end position="336"/>
    </location>
</feature>
<protein>
    <recommendedName>
        <fullName evidence="10">Probable lipid II flippase MurJ</fullName>
    </recommendedName>
</protein>
<dbReference type="NCBIfam" id="TIGR01695">
    <property type="entry name" value="murJ_mviN"/>
    <property type="match status" value="1"/>
</dbReference>
<dbReference type="PIRSF" id="PIRSF002869">
    <property type="entry name" value="MviN"/>
    <property type="match status" value="1"/>
</dbReference>
<keyword evidence="13" id="KW-1185">Reference proteome</keyword>
<dbReference type="PATRIC" id="fig|1653476.3.peg.1089"/>
<dbReference type="PANTHER" id="PTHR47019">
    <property type="entry name" value="LIPID II FLIPPASE MURJ"/>
    <property type="match status" value="1"/>
</dbReference>
<comment type="subcellular location">
    <subcellularLocation>
        <location evidence="1 10">Cell membrane</location>
        <topology evidence="1 10">Multi-pass membrane protein</topology>
    </subcellularLocation>
</comment>
<evidence type="ECO:0000256" key="7">
    <source>
        <dbReference type="ARBA" id="ARBA00023136"/>
    </source>
</evidence>
<comment type="similarity">
    <text evidence="9 10 11">Belongs to the MurJ/MviN family.</text>
</comment>
<evidence type="ECO:0000256" key="6">
    <source>
        <dbReference type="ARBA" id="ARBA00022989"/>
    </source>
</evidence>
<feature type="transmembrane region" description="Helical" evidence="10">
    <location>
        <begin position="448"/>
        <end position="469"/>
    </location>
</feature>
<feature type="transmembrane region" description="Helical" evidence="10">
    <location>
        <begin position="170"/>
        <end position="187"/>
    </location>
</feature>
<keyword evidence="5 10" id="KW-0573">Peptidoglycan synthesis</keyword>
<evidence type="ECO:0000256" key="1">
    <source>
        <dbReference type="ARBA" id="ARBA00004651"/>
    </source>
</evidence>
<proteinExistence type="inferred from homology"/>
<dbReference type="AlphaFoldDB" id="A0A0U5AXP8"/>
<gene>
    <name evidence="10" type="primary">murJ</name>
    <name evidence="12" type="ORF">THC_1040</name>
</gene>
<dbReference type="GO" id="GO:0015648">
    <property type="term" value="F:lipid-linked peptidoglycan transporter activity"/>
    <property type="evidence" value="ECO:0007669"/>
    <property type="project" value="UniProtKB-UniRule"/>
</dbReference>
<dbReference type="Pfam" id="PF03023">
    <property type="entry name" value="MurJ"/>
    <property type="match status" value="1"/>
</dbReference>
<feature type="transmembrane region" description="Helical" evidence="10">
    <location>
        <begin position="95"/>
        <end position="121"/>
    </location>
</feature>
<evidence type="ECO:0000256" key="10">
    <source>
        <dbReference type="HAMAP-Rule" id="MF_02078"/>
    </source>
</evidence>
<dbReference type="STRING" id="1653476.THC_1040"/>
<evidence type="ECO:0000313" key="12">
    <source>
        <dbReference type="EMBL" id="BAU23422.1"/>
    </source>
</evidence>
<reference evidence="12 13" key="1">
    <citation type="journal article" date="2016" name="Int. J. Syst. Evol. Microbiol.">
        <title>Caldimicrobium thiodismutans sp. nov., a sulfur-disproportionating bacterium isolated from a hot spring, and emended description of the genus Caldimicrobium.</title>
        <authorList>
            <person name="Kojima H."/>
            <person name="Umezawa K."/>
            <person name="Fukui M."/>
        </authorList>
    </citation>
    <scope>NUCLEOTIDE SEQUENCE [LARGE SCALE GENOMIC DNA]</scope>
    <source>
        <strain evidence="12 13">TF1</strain>
    </source>
</reference>
<feature type="transmembrane region" description="Helical" evidence="10">
    <location>
        <begin position="141"/>
        <end position="163"/>
    </location>
</feature>
<dbReference type="InterPro" id="IPR051050">
    <property type="entry name" value="Lipid_II_flippase_MurJ/MviN"/>
</dbReference>
<dbReference type="EMBL" id="AP014945">
    <property type="protein sequence ID" value="BAU23422.1"/>
    <property type="molecule type" value="Genomic_DNA"/>
</dbReference>
<dbReference type="GO" id="GO:0009252">
    <property type="term" value="P:peptidoglycan biosynthetic process"/>
    <property type="evidence" value="ECO:0007669"/>
    <property type="project" value="UniProtKB-UniRule"/>
</dbReference>
<dbReference type="CDD" id="cd13123">
    <property type="entry name" value="MATE_MurJ_like"/>
    <property type="match status" value="1"/>
</dbReference>
<evidence type="ECO:0000313" key="13">
    <source>
        <dbReference type="Proteomes" id="UP000068196"/>
    </source>
</evidence>
<evidence type="ECO:0000256" key="11">
    <source>
        <dbReference type="PIRNR" id="PIRNR002869"/>
    </source>
</evidence>
<dbReference type="InterPro" id="IPR004268">
    <property type="entry name" value="MurJ"/>
</dbReference>
<keyword evidence="7 10" id="KW-0472">Membrane</keyword>
<keyword evidence="6 10" id="KW-1133">Transmembrane helix</keyword>
<reference evidence="13" key="2">
    <citation type="journal article" date="2016" name="Int. J. Syst. Evol. Microbiol.">
        <title>Caldimicrobium thiodismutans sp. nov., a sulfur-disproportionating bacterium isolated from a hot spring.</title>
        <authorList>
            <person name="Kojima H."/>
            <person name="Umezawa K."/>
            <person name="Fukui M."/>
        </authorList>
    </citation>
    <scope>NUCLEOTIDE SEQUENCE [LARGE SCALE GENOMIC DNA]</scope>
    <source>
        <strain evidence="13">TF1</strain>
    </source>
</reference>
<evidence type="ECO:0000256" key="9">
    <source>
        <dbReference type="ARBA" id="ARBA00061532"/>
    </source>
</evidence>
<feature type="transmembrane region" description="Helical" evidence="10">
    <location>
        <begin position="481"/>
        <end position="500"/>
    </location>
</feature>
<feature type="transmembrane region" description="Helical" evidence="10">
    <location>
        <begin position="275"/>
        <end position="296"/>
    </location>
</feature>
<feature type="transmembrane region" description="Helical" evidence="10">
    <location>
        <begin position="392"/>
        <end position="413"/>
    </location>
</feature>
<feature type="transmembrane region" description="Helical" evidence="10">
    <location>
        <begin position="193"/>
        <end position="216"/>
    </location>
</feature>
<keyword evidence="2 10" id="KW-1003">Cell membrane</keyword>
<comment type="function">
    <text evidence="8 10 11">Involved in peptidoglycan biosynthesis. Transports lipid-linked peptidoglycan precursors from the inner to the outer leaflet of the cytoplasmic membrane.</text>
</comment>
<evidence type="ECO:0000256" key="4">
    <source>
        <dbReference type="ARBA" id="ARBA00022960"/>
    </source>
</evidence>
<keyword evidence="10 11" id="KW-0961">Cell wall biogenesis/degradation</keyword>
<sequence>MSSIEKVTKGATSVTVAVFISRILGLLREQVLAYFFGAGKAMDAYVVGYRIPNLLRDLFAEGALAGAFVKVFTATTEKEGLERAFKKASILISNFLLILLIIVLIGFFLAPIIVSVIAPAFKTDSSKFALTVSLTRVMMPFLLFISLSAIFAGLLNSIGIFFLPALSSGFFNLSSILIGVFGYYLLLSYGYEPIFAMAFGVTLGGLLQALMQYPLLKKKGFTFRFKVDFTLPEFYEILRLIFPVIIGFSAVQINIFINTFFATSCGEGAVSWYSYAFRIMYVPLGLFGVGLSQALLPELTRNITQGNFSLARETYGRALIVSLSLSLPSALGLFLLSEEIVKILFERGAFKPEDTLWTSEILKIFSLALPFYGLSKATVPLFYALNRTGVPAAGSFLAVFINLLIILFTIKIFGIKGVALGTTGGLFAQCLFLLFLSFRYLGFPEKEFFLRSLLTFFISLIALSGVILFSKSFLFSPGLRLIFAIPLGAFVFIIICKFLGPKETYIFYKKLLRK</sequence>